<keyword evidence="3" id="KW-1185">Reference proteome</keyword>
<gene>
    <name evidence="2" type="ORF">GRF29_44g403952</name>
</gene>
<evidence type="ECO:0000256" key="1">
    <source>
        <dbReference type="SAM" id="MobiDB-lite"/>
    </source>
</evidence>
<feature type="compositionally biased region" description="Polar residues" evidence="1">
    <location>
        <begin position="184"/>
        <end position="207"/>
    </location>
</feature>
<evidence type="ECO:0000313" key="3">
    <source>
        <dbReference type="Proteomes" id="UP001280581"/>
    </source>
</evidence>
<feature type="compositionally biased region" description="Acidic residues" evidence="1">
    <location>
        <begin position="160"/>
        <end position="176"/>
    </location>
</feature>
<evidence type="ECO:0000313" key="2">
    <source>
        <dbReference type="EMBL" id="KAK3209719.1"/>
    </source>
</evidence>
<proteinExistence type="predicted"/>
<reference evidence="2 3" key="1">
    <citation type="submission" date="2021-02" db="EMBL/GenBank/DDBJ databases">
        <title>Genome assembly of Pseudopithomyces chartarum.</title>
        <authorList>
            <person name="Jauregui R."/>
            <person name="Singh J."/>
            <person name="Voisey C."/>
        </authorList>
    </citation>
    <scope>NUCLEOTIDE SEQUENCE [LARGE SCALE GENOMIC DNA]</scope>
    <source>
        <strain evidence="2 3">AGR01</strain>
    </source>
</reference>
<dbReference type="AlphaFoldDB" id="A0AAN6RIX7"/>
<accession>A0AAN6RIX7</accession>
<feature type="region of interest" description="Disordered" evidence="1">
    <location>
        <begin position="143"/>
        <end position="383"/>
    </location>
</feature>
<comment type="caution">
    <text evidence="2">The sequence shown here is derived from an EMBL/GenBank/DDBJ whole genome shotgun (WGS) entry which is preliminary data.</text>
</comment>
<dbReference type="Proteomes" id="UP001280581">
    <property type="component" value="Unassembled WGS sequence"/>
</dbReference>
<name>A0AAN6RIX7_9PLEO</name>
<dbReference type="EMBL" id="WVTA01000005">
    <property type="protein sequence ID" value="KAK3209719.1"/>
    <property type="molecule type" value="Genomic_DNA"/>
</dbReference>
<sequence>MPWILNSSDGHRSYPTPAGETFYIVASVDNAGLTATRDAPDDASGILGTLGMYFLLISLKKNEALIILAVYSFGGKLEAGNADLIVSPPFARPSKNAQTRNDDPPMEVLVLQAKTETHVQTIILRHQDRIFSGAKSGGLTFEWKPPQIQVQSSEKKVEAAEGEEETEDDGDGDDPDNTVVPGFNKTQTMRSTPHLSISHSEIIQETPTIDRISEIGNLPSRTGRRKLRREPPVATPVVYSSASRGRSIPNDPTLPEESADADKSTASDTATPEPHIPEIGTAKSTKRSSLAKEDLSTPSARSSKRIKVGGTEVVTASALSARKTATKKRQSTTKADSTPSRSQHSTPASTATPIPGSPIDVKGDYDGPKPRVALSNSSIQPNSGFSRFLKRHGGCIVDSVDDCNILR</sequence>
<organism evidence="2 3">
    <name type="scientific">Pseudopithomyces chartarum</name>
    <dbReference type="NCBI Taxonomy" id="1892770"/>
    <lineage>
        <taxon>Eukaryota</taxon>
        <taxon>Fungi</taxon>
        <taxon>Dikarya</taxon>
        <taxon>Ascomycota</taxon>
        <taxon>Pezizomycotina</taxon>
        <taxon>Dothideomycetes</taxon>
        <taxon>Pleosporomycetidae</taxon>
        <taxon>Pleosporales</taxon>
        <taxon>Massarineae</taxon>
        <taxon>Didymosphaeriaceae</taxon>
        <taxon>Pseudopithomyces</taxon>
    </lineage>
</organism>
<feature type="compositionally biased region" description="Polar residues" evidence="1">
    <location>
        <begin position="332"/>
        <end position="352"/>
    </location>
</feature>
<feature type="compositionally biased region" description="Polar residues" evidence="1">
    <location>
        <begin position="374"/>
        <end position="383"/>
    </location>
</feature>
<protein>
    <submittedName>
        <fullName evidence="2">Uncharacterized protein</fullName>
    </submittedName>
</protein>